<keyword evidence="2" id="KW-0732">Signal</keyword>
<evidence type="ECO:0000256" key="1">
    <source>
        <dbReference type="SAM" id="MobiDB-lite"/>
    </source>
</evidence>
<dbReference type="Proteomes" id="UP001237737">
    <property type="component" value="Unassembled WGS sequence"/>
</dbReference>
<feature type="compositionally biased region" description="Basic and acidic residues" evidence="1">
    <location>
        <begin position="240"/>
        <end position="257"/>
    </location>
</feature>
<protein>
    <recommendedName>
        <fullName evidence="5">Adhesin domain-containing protein</fullName>
    </recommendedName>
</protein>
<evidence type="ECO:0000256" key="2">
    <source>
        <dbReference type="SAM" id="SignalP"/>
    </source>
</evidence>
<sequence>MRHLLLTSLLLVPAVAMADDQCKFHADRNLDLDLSGVRAVRFSVHAYELHLSGGAPAGKGMVRGKACASDQQTVDNLVVTQERDGDTLLVELKTNRNSGWSGFGSHYSDLKVEASVPSNIPVMVNVGSGEAKVRGVASLDSSSGSGELEASDIKGPVRTTVGSGEVKLDNTGPVEVDTVGSGDFEAKHVNGGVRIGTVGSGDAKLSDIGGNVEVGTIGSGDLNVDGVRGDLRVRTQGSGDIDHHGVTGRVDVPDKNR</sequence>
<organism evidence="3 4">
    <name type="scientific">Luteibacter jiangsuensis</name>
    <dbReference type="NCBI Taxonomy" id="637577"/>
    <lineage>
        <taxon>Bacteria</taxon>
        <taxon>Pseudomonadati</taxon>
        <taxon>Pseudomonadota</taxon>
        <taxon>Gammaproteobacteria</taxon>
        <taxon>Lysobacterales</taxon>
        <taxon>Rhodanobacteraceae</taxon>
        <taxon>Luteibacter</taxon>
    </lineage>
</organism>
<feature type="signal peptide" evidence="2">
    <location>
        <begin position="1"/>
        <end position="18"/>
    </location>
</feature>
<name>A0ABT9SY52_9GAMM</name>
<evidence type="ECO:0008006" key="5">
    <source>
        <dbReference type="Google" id="ProtNLM"/>
    </source>
</evidence>
<evidence type="ECO:0000313" key="4">
    <source>
        <dbReference type="Proteomes" id="UP001237737"/>
    </source>
</evidence>
<dbReference type="Gene3D" id="2.160.20.120">
    <property type="match status" value="1"/>
</dbReference>
<dbReference type="RefSeq" id="WP_306849728.1">
    <property type="nucleotide sequence ID" value="NZ_JAUSSK010000003.1"/>
</dbReference>
<keyword evidence="4" id="KW-1185">Reference proteome</keyword>
<reference evidence="3 4" key="1">
    <citation type="submission" date="2023-07" db="EMBL/GenBank/DDBJ databases">
        <title>Sorghum-associated microbial communities from plants grown in Nebraska, USA.</title>
        <authorList>
            <person name="Schachtman D."/>
        </authorList>
    </citation>
    <scope>NUCLEOTIDE SEQUENCE [LARGE SCALE GENOMIC DNA]</scope>
    <source>
        <strain evidence="3 4">CC60</strain>
    </source>
</reference>
<comment type="caution">
    <text evidence="3">The sequence shown here is derived from an EMBL/GenBank/DDBJ whole genome shotgun (WGS) entry which is preliminary data.</text>
</comment>
<feature type="region of interest" description="Disordered" evidence="1">
    <location>
        <begin position="237"/>
        <end position="257"/>
    </location>
</feature>
<dbReference type="EMBL" id="JAUSSK010000003">
    <property type="protein sequence ID" value="MDQ0009926.1"/>
    <property type="molecule type" value="Genomic_DNA"/>
</dbReference>
<gene>
    <name evidence="3" type="ORF">J2T07_002116</name>
</gene>
<evidence type="ECO:0000313" key="3">
    <source>
        <dbReference type="EMBL" id="MDQ0009926.1"/>
    </source>
</evidence>
<accession>A0ABT9SY52</accession>
<proteinExistence type="predicted"/>
<feature type="chain" id="PRO_5045527651" description="Adhesin domain-containing protein" evidence="2">
    <location>
        <begin position="19"/>
        <end position="257"/>
    </location>
</feature>